<dbReference type="RefSeq" id="WP_163950613.1">
    <property type="nucleotide sequence ID" value="NZ_JAAIKC010000008.1"/>
</dbReference>
<accession>A0A6G4A150</accession>
<dbReference type="EMBL" id="JAAIKC010000008">
    <property type="protein sequence ID" value="NEW08216.1"/>
    <property type="molecule type" value="Genomic_DNA"/>
</dbReference>
<dbReference type="AlphaFoldDB" id="A0A6G4A150"/>
<organism evidence="1">
    <name type="scientific">Paenibacillus sp. SYP-B3998</name>
    <dbReference type="NCBI Taxonomy" id="2678564"/>
    <lineage>
        <taxon>Bacteria</taxon>
        <taxon>Bacillati</taxon>
        <taxon>Bacillota</taxon>
        <taxon>Bacilli</taxon>
        <taxon>Bacillales</taxon>
        <taxon>Paenibacillaceae</taxon>
        <taxon>Paenibacillus</taxon>
    </lineage>
</organism>
<evidence type="ECO:0000313" key="1">
    <source>
        <dbReference type="EMBL" id="NEW08216.1"/>
    </source>
</evidence>
<reference evidence="1" key="1">
    <citation type="submission" date="2020-02" db="EMBL/GenBank/DDBJ databases">
        <authorList>
            <person name="Shen X.-R."/>
            <person name="Zhang Y.-X."/>
        </authorList>
    </citation>
    <scope>NUCLEOTIDE SEQUENCE</scope>
    <source>
        <strain evidence="1">SYP-B3998</strain>
    </source>
</reference>
<proteinExistence type="predicted"/>
<sequence length="313" mass="37553">MYDKLAQFHPDSEEYQTLEYRIRSCQHYQQNAIDKAKGIESNPMPKHWFSYESNVVIDKETRQVISKDTFNLRLLANKKPYFMIYRYPQLLSAYKKYMADTSQNCRNRFGIEVEELLVKEDRSEAEEVFVTSYHNQMPVSKEKSVVNKICWKIEEHFSKRKKRSVKKEMDYQNLMSLDQKFKKKTYEAIEELYDEYKYMTQAYMQSIKSGDIHVEDDQKVSTQRELFKERFKKLANQLCSNEDELCNIIVTLCYTNTNSKQFAWDIVGETMIKNLLKRNNYVLKYPEFDVHGDIEFAGKRFSMKSRHILKNEE</sequence>
<comment type="caution">
    <text evidence="1">The sequence shown here is derived from an EMBL/GenBank/DDBJ whole genome shotgun (WGS) entry which is preliminary data.</text>
</comment>
<name>A0A6G4A150_9BACL</name>
<gene>
    <name evidence="1" type="ORF">GK047_19635</name>
</gene>
<protein>
    <submittedName>
        <fullName evidence="1">Uncharacterized protein</fullName>
    </submittedName>
</protein>